<evidence type="ECO:0000256" key="1">
    <source>
        <dbReference type="SAM" id="Phobius"/>
    </source>
</evidence>
<reference evidence="2" key="2">
    <citation type="submission" date="2024-06" db="EMBL/GenBank/DDBJ databases">
        <authorList>
            <person name="Petrova K.O."/>
            <person name="Toshchakov S.V."/>
            <person name="Boltjanskaja Y.V."/>
            <person name="Kevbrin V.V."/>
        </authorList>
    </citation>
    <scope>NUCLEOTIDE SEQUENCE</scope>
    <source>
        <strain evidence="2">Z-710</strain>
    </source>
</reference>
<feature type="transmembrane region" description="Helical" evidence="1">
    <location>
        <begin position="90"/>
        <end position="111"/>
    </location>
</feature>
<dbReference type="RefSeq" id="WP_353893789.1">
    <property type="nucleotide sequence ID" value="NZ_CP159485.1"/>
</dbReference>
<dbReference type="PANTHER" id="PTHR37309">
    <property type="entry name" value="SLR0284 PROTEIN"/>
    <property type="match status" value="1"/>
</dbReference>
<keyword evidence="1" id="KW-0812">Transmembrane</keyword>
<dbReference type="Pfam" id="PF04020">
    <property type="entry name" value="Phage_holin_4_2"/>
    <property type="match status" value="1"/>
</dbReference>
<dbReference type="AlphaFoldDB" id="A0AAU8HV15"/>
<sequence length="116" mass="12585">MRGLIWRWVINGLALFFAAQIVPNMAVDGFGSAMIAALVLGLANATIRPIIKFLTFPITILTLGLFTLIINGFILWIVSVNVQNFHVEGFFSAVLGAIILSVISSLLTYFVGDNSL</sequence>
<feature type="transmembrane region" description="Helical" evidence="1">
    <location>
        <begin position="29"/>
        <end position="47"/>
    </location>
</feature>
<proteinExistence type="predicted"/>
<reference evidence="2" key="1">
    <citation type="journal article" date="2018" name="Antonie Van Leeuwenhoek">
        <title>Proteinivorax hydrogeniformans sp. nov., an anaerobic, haloalkaliphilic bacterium fermenting proteinaceous compounds with high hydrogen production.</title>
        <authorList>
            <person name="Boltyanskaya Y."/>
            <person name="Detkova E."/>
            <person name="Pimenov N."/>
            <person name="Kevbrin V."/>
        </authorList>
    </citation>
    <scope>NUCLEOTIDE SEQUENCE</scope>
    <source>
        <strain evidence="2">Z-710</strain>
    </source>
</reference>
<feature type="transmembrane region" description="Helical" evidence="1">
    <location>
        <begin position="54"/>
        <end position="78"/>
    </location>
</feature>
<accession>A0AAU8HV15</accession>
<evidence type="ECO:0000313" key="2">
    <source>
        <dbReference type="EMBL" id="XCI29241.1"/>
    </source>
</evidence>
<feature type="transmembrane region" description="Helical" evidence="1">
    <location>
        <begin position="5"/>
        <end position="23"/>
    </location>
</feature>
<name>A0AAU8HV15_9FIRM</name>
<keyword evidence="1" id="KW-1133">Transmembrane helix</keyword>
<protein>
    <submittedName>
        <fullName evidence="2">Phage holin family protein</fullName>
    </submittedName>
</protein>
<organism evidence="2">
    <name type="scientific">Proteinivorax hydrogeniformans</name>
    <dbReference type="NCBI Taxonomy" id="1826727"/>
    <lineage>
        <taxon>Bacteria</taxon>
        <taxon>Bacillati</taxon>
        <taxon>Bacillota</taxon>
        <taxon>Clostridia</taxon>
        <taxon>Eubacteriales</taxon>
        <taxon>Proteinivoracaceae</taxon>
        <taxon>Proteinivorax</taxon>
    </lineage>
</organism>
<keyword evidence="1" id="KW-0472">Membrane</keyword>
<gene>
    <name evidence="2" type="ORF">PRVXH_000552</name>
</gene>
<dbReference type="InterPro" id="IPR007165">
    <property type="entry name" value="Phage_holin_4_2"/>
</dbReference>
<dbReference type="EMBL" id="CP159485">
    <property type="protein sequence ID" value="XCI29241.1"/>
    <property type="molecule type" value="Genomic_DNA"/>
</dbReference>
<dbReference type="PANTHER" id="PTHR37309:SF1">
    <property type="entry name" value="SLR0284 PROTEIN"/>
    <property type="match status" value="1"/>
</dbReference>